<keyword evidence="2" id="KW-1185">Reference proteome</keyword>
<sequence>MQAVDKNEHDKQEQCTSGKPFYERFRAKLKEIYLEVETHNFVKYPVTMAPLILCRFVIVTT</sequence>
<gene>
    <name evidence="1" type="ORF">HOLleu_32976</name>
</gene>
<proteinExistence type="predicted"/>
<evidence type="ECO:0000313" key="1">
    <source>
        <dbReference type="EMBL" id="KAJ8025426.1"/>
    </source>
</evidence>
<organism evidence="1 2">
    <name type="scientific">Holothuria leucospilota</name>
    <name type="common">Black long sea cucumber</name>
    <name type="synonym">Mertensiothuria leucospilota</name>
    <dbReference type="NCBI Taxonomy" id="206669"/>
    <lineage>
        <taxon>Eukaryota</taxon>
        <taxon>Metazoa</taxon>
        <taxon>Echinodermata</taxon>
        <taxon>Eleutherozoa</taxon>
        <taxon>Echinozoa</taxon>
        <taxon>Holothuroidea</taxon>
        <taxon>Aspidochirotacea</taxon>
        <taxon>Aspidochirotida</taxon>
        <taxon>Holothuriidae</taxon>
        <taxon>Holothuria</taxon>
    </lineage>
</organism>
<accession>A0A9Q0YT90</accession>
<dbReference type="Proteomes" id="UP001152320">
    <property type="component" value="Chromosome 17"/>
</dbReference>
<comment type="caution">
    <text evidence="1">The sequence shown here is derived from an EMBL/GenBank/DDBJ whole genome shotgun (WGS) entry which is preliminary data.</text>
</comment>
<name>A0A9Q0YT90_HOLLE</name>
<dbReference type="AlphaFoldDB" id="A0A9Q0YT90"/>
<evidence type="ECO:0000313" key="2">
    <source>
        <dbReference type="Proteomes" id="UP001152320"/>
    </source>
</evidence>
<protein>
    <submittedName>
        <fullName evidence="1">Uncharacterized protein</fullName>
    </submittedName>
</protein>
<dbReference type="EMBL" id="JAIZAY010000017">
    <property type="protein sequence ID" value="KAJ8025426.1"/>
    <property type="molecule type" value="Genomic_DNA"/>
</dbReference>
<reference evidence="1" key="1">
    <citation type="submission" date="2021-10" db="EMBL/GenBank/DDBJ databases">
        <title>Tropical sea cucumber genome reveals ecological adaptation and Cuvierian tubules defense mechanism.</title>
        <authorList>
            <person name="Chen T."/>
        </authorList>
    </citation>
    <scope>NUCLEOTIDE SEQUENCE</scope>
    <source>
        <strain evidence="1">Nanhai2018</strain>
        <tissue evidence="1">Muscle</tissue>
    </source>
</reference>